<dbReference type="Pfam" id="PF00664">
    <property type="entry name" value="ABC_membrane"/>
    <property type="match status" value="1"/>
</dbReference>
<dbReference type="GO" id="GO:0015421">
    <property type="term" value="F:ABC-type oligopeptide transporter activity"/>
    <property type="evidence" value="ECO:0007669"/>
    <property type="project" value="TreeGrafter"/>
</dbReference>
<dbReference type="PANTHER" id="PTHR43394">
    <property type="entry name" value="ATP-DEPENDENT PERMEASE MDL1, MITOCHONDRIAL"/>
    <property type="match status" value="1"/>
</dbReference>
<gene>
    <name evidence="10" type="ORF">SAMN05421659_12233</name>
</gene>
<dbReference type="EMBL" id="FOJI01000022">
    <property type="protein sequence ID" value="SEW44332.1"/>
    <property type="molecule type" value="Genomic_DNA"/>
</dbReference>
<dbReference type="PANTHER" id="PTHR43394:SF1">
    <property type="entry name" value="ATP-BINDING CASSETTE SUB-FAMILY B MEMBER 10, MITOCHONDRIAL"/>
    <property type="match status" value="1"/>
</dbReference>
<evidence type="ECO:0000313" key="10">
    <source>
        <dbReference type="EMBL" id="SEW44332.1"/>
    </source>
</evidence>
<sequence>MINEKKLGEKEVTKKQKSSEVKRLLTYVSKHKHMVILTLVSTAATALIGVINSEILRRIVNAAQTSDLNTIKLYAIIAAIFLPIMIIFVYLSEITANMFSNAVLRTIKDDSIKHVSKLPVSYLDHNKTGEIMSKLSNDTNTIQGFLQNGINYTLIIPFMIVFYAIYLILINPLLFVTSFITYPVFFTIGYRLSTKFKAGSKKYMQYMGQLNNSISDMIGGIAIVKSFCLEPSLNKDYEKKLEYATSQAKTNDKNLINGQLAFQLAQNFATLGCLILGGYLSIIGRLDLGSLVAFYAVLGLALRPLMDMSYMFFEAKATLVAAERVFTVLDYPVEHSGSYIGKDYIDLQKEPIVKFKNVGFEYSENVSVINELSFEVYKGQTVAIVGPSGGGKSSILNMLCGFYRPISGSISFMGKDVEDWDIDTMRDKIAYVSQTSYLFPISIADNIGLGRDKATREEIIEASKLAFADEFINDSANGYDTIVEERGGNFSGGQNQRMSIARAFLKDAPVLLLDEATASLDRQSELQIQQALDNLSNNRTVIVVAHRLSTIQNADVILVLDKGQIGEQGTHEELLMKNGLYARLYSAALNAEEVL</sequence>
<dbReference type="Gene3D" id="1.20.1560.10">
    <property type="entry name" value="ABC transporter type 1, transmembrane domain"/>
    <property type="match status" value="1"/>
</dbReference>
<reference evidence="10 11" key="1">
    <citation type="submission" date="2016-10" db="EMBL/GenBank/DDBJ databases">
        <authorList>
            <person name="de Groot N.N."/>
        </authorList>
    </citation>
    <scope>NUCLEOTIDE SEQUENCE [LARGE SCALE GENOMIC DNA]</scope>
    <source>
        <strain evidence="10 11">DSM 9179</strain>
    </source>
</reference>
<dbReference type="PROSITE" id="PS50929">
    <property type="entry name" value="ABC_TM1F"/>
    <property type="match status" value="1"/>
</dbReference>
<evidence type="ECO:0000256" key="5">
    <source>
        <dbReference type="ARBA" id="ARBA00022989"/>
    </source>
</evidence>
<evidence type="ECO:0000256" key="2">
    <source>
        <dbReference type="ARBA" id="ARBA00022692"/>
    </source>
</evidence>
<organism evidence="10 11">
    <name type="scientific">[Clostridium] fimetarium</name>
    <dbReference type="NCBI Taxonomy" id="99656"/>
    <lineage>
        <taxon>Bacteria</taxon>
        <taxon>Bacillati</taxon>
        <taxon>Bacillota</taxon>
        <taxon>Clostridia</taxon>
        <taxon>Lachnospirales</taxon>
        <taxon>Lachnospiraceae</taxon>
    </lineage>
</organism>
<evidence type="ECO:0000256" key="3">
    <source>
        <dbReference type="ARBA" id="ARBA00022741"/>
    </source>
</evidence>
<keyword evidence="11" id="KW-1185">Reference proteome</keyword>
<dbReference type="InterPro" id="IPR036640">
    <property type="entry name" value="ABC1_TM_sf"/>
</dbReference>
<dbReference type="SUPFAM" id="SSF52540">
    <property type="entry name" value="P-loop containing nucleoside triphosphate hydrolases"/>
    <property type="match status" value="1"/>
</dbReference>
<dbReference type="GO" id="GO:0016887">
    <property type="term" value="F:ATP hydrolysis activity"/>
    <property type="evidence" value="ECO:0007669"/>
    <property type="project" value="InterPro"/>
</dbReference>
<dbReference type="Proteomes" id="UP000199701">
    <property type="component" value="Unassembled WGS sequence"/>
</dbReference>
<dbReference type="STRING" id="99656.SAMN05421659_12233"/>
<dbReference type="SMART" id="SM00382">
    <property type="entry name" value="AAA"/>
    <property type="match status" value="1"/>
</dbReference>
<keyword evidence="5 7" id="KW-1133">Transmembrane helix</keyword>
<dbReference type="SUPFAM" id="SSF90123">
    <property type="entry name" value="ABC transporter transmembrane region"/>
    <property type="match status" value="1"/>
</dbReference>
<feature type="domain" description="ABC transmembrane type-1" evidence="9">
    <location>
        <begin position="34"/>
        <end position="312"/>
    </location>
</feature>
<evidence type="ECO:0000259" key="8">
    <source>
        <dbReference type="PROSITE" id="PS50893"/>
    </source>
</evidence>
<dbReference type="PROSITE" id="PS50893">
    <property type="entry name" value="ABC_TRANSPORTER_2"/>
    <property type="match status" value="1"/>
</dbReference>
<dbReference type="InterPro" id="IPR011527">
    <property type="entry name" value="ABC1_TM_dom"/>
</dbReference>
<keyword evidence="2 7" id="KW-0812">Transmembrane</keyword>
<keyword evidence="6 7" id="KW-0472">Membrane</keyword>
<evidence type="ECO:0000256" key="4">
    <source>
        <dbReference type="ARBA" id="ARBA00022840"/>
    </source>
</evidence>
<dbReference type="InterPro" id="IPR003593">
    <property type="entry name" value="AAA+_ATPase"/>
</dbReference>
<name>A0A1I0RSJ8_9FIRM</name>
<feature type="transmembrane region" description="Helical" evidence="7">
    <location>
        <begin position="71"/>
        <end position="91"/>
    </location>
</feature>
<feature type="transmembrane region" description="Helical" evidence="7">
    <location>
        <begin position="149"/>
        <end position="168"/>
    </location>
</feature>
<evidence type="ECO:0000256" key="6">
    <source>
        <dbReference type="ARBA" id="ARBA00023136"/>
    </source>
</evidence>
<keyword evidence="4 10" id="KW-0067">ATP-binding</keyword>
<dbReference type="Pfam" id="PF00005">
    <property type="entry name" value="ABC_tran"/>
    <property type="match status" value="1"/>
</dbReference>
<dbReference type="AlphaFoldDB" id="A0A1I0RSJ8"/>
<comment type="subcellular location">
    <subcellularLocation>
        <location evidence="1">Cell membrane</location>
        <topology evidence="1">Multi-pass membrane protein</topology>
    </subcellularLocation>
</comment>
<evidence type="ECO:0000259" key="9">
    <source>
        <dbReference type="PROSITE" id="PS50929"/>
    </source>
</evidence>
<dbReference type="RefSeq" id="WP_092457647.1">
    <property type="nucleotide sequence ID" value="NZ_FOJI01000022.1"/>
</dbReference>
<evidence type="ECO:0000313" key="11">
    <source>
        <dbReference type="Proteomes" id="UP000199701"/>
    </source>
</evidence>
<dbReference type="GO" id="GO:0005524">
    <property type="term" value="F:ATP binding"/>
    <property type="evidence" value="ECO:0007669"/>
    <property type="project" value="UniProtKB-KW"/>
</dbReference>
<dbReference type="CDD" id="cd07346">
    <property type="entry name" value="ABC_6TM_exporters"/>
    <property type="match status" value="1"/>
</dbReference>
<dbReference type="GO" id="GO:0005886">
    <property type="term" value="C:plasma membrane"/>
    <property type="evidence" value="ECO:0007669"/>
    <property type="project" value="UniProtKB-SubCell"/>
</dbReference>
<dbReference type="Gene3D" id="3.40.50.300">
    <property type="entry name" value="P-loop containing nucleotide triphosphate hydrolases"/>
    <property type="match status" value="1"/>
</dbReference>
<evidence type="ECO:0000256" key="1">
    <source>
        <dbReference type="ARBA" id="ARBA00004651"/>
    </source>
</evidence>
<proteinExistence type="predicted"/>
<dbReference type="OrthoDB" id="9762778at2"/>
<dbReference type="InterPro" id="IPR003439">
    <property type="entry name" value="ABC_transporter-like_ATP-bd"/>
</dbReference>
<dbReference type="InterPro" id="IPR027417">
    <property type="entry name" value="P-loop_NTPase"/>
</dbReference>
<evidence type="ECO:0000256" key="7">
    <source>
        <dbReference type="SAM" id="Phobius"/>
    </source>
</evidence>
<feature type="domain" description="ABC transporter" evidence="8">
    <location>
        <begin position="353"/>
        <end position="587"/>
    </location>
</feature>
<feature type="transmembrane region" description="Helical" evidence="7">
    <location>
        <begin position="174"/>
        <end position="192"/>
    </location>
</feature>
<keyword evidence="3" id="KW-0547">Nucleotide-binding</keyword>
<protein>
    <submittedName>
        <fullName evidence="10">ATP-binding cassette, subfamily B, MsbA/ATP-binding cassette, subfamily B, AbcA/BmrA</fullName>
    </submittedName>
</protein>
<accession>A0A1I0RSJ8</accession>
<feature type="transmembrane region" description="Helical" evidence="7">
    <location>
        <begin position="33"/>
        <end position="51"/>
    </location>
</feature>
<dbReference type="InterPro" id="IPR039421">
    <property type="entry name" value="Type_1_exporter"/>
</dbReference>
<dbReference type="FunFam" id="3.40.50.300:FF:000218">
    <property type="entry name" value="Multidrug ABC transporter ATP-binding protein"/>
    <property type="match status" value="1"/>
</dbReference>